<evidence type="ECO:0000313" key="7">
    <source>
        <dbReference type="EMBL" id="WZN59520.1"/>
    </source>
</evidence>
<evidence type="ECO:0000256" key="4">
    <source>
        <dbReference type="ARBA" id="ARBA00022980"/>
    </source>
</evidence>
<dbReference type="InterPro" id="IPR016095">
    <property type="entry name" value="Ribosomal_uL1_3-a/b-sand"/>
</dbReference>
<dbReference type="InterPro" id="IPR005878">
    <property type="entry name" value="Ribosom_uL1_bac-type"/>
</dbReference>
<dbReference type="PANTHER" id="PTHR36427:SF4">
    <property type="entry name" value="RIBOSOMAL PROTEIN L1P_L10E FAMILY"/>
    <property type="match status" value="1"/>
</dbReference>
<keyword evidence="5 6" id="KW-0687">Ribonucleoprotein</keyword>
<dbReference type="InterPro" id="IPR023674">
    <property type="entry name" value="Ribosomal_uL1-like"/>
</dbReference>
<keyword evidence="8" id="KW-1185">Reference proteome</keyword>
<dbReference type="HAMAP" id="MF_01318_B">
    <property type="entry name" value="Ribosomal_uL1_B"/>
    <property type="match status" value="1"/>
</dbReference>
<dbReference type="InterPro" id="IPR023673">
    <property type="entry name" value="Ribosomal_uL1_CS"/>
</dbReference>
<gene>
    <name evidence="7" type="ORF">HKI87_02g10460</name>
</gene>
<dbReference type="NCBIfam" id="TIGR01169">
    <property type="entry name" value="rplA_bact"/>
    <property type="match status" value="1"/>
</dbReference>
<proteinExistence type="inferred from homology"/>
<dbReference type="InterPro" id="IPR028364">
    <property type="entry name" value="Ribosomal_uL1/biogenesis"/>
</dbReference>
<comment type="similarity">
    <text evidence="1 6">Belongs to the universal ribosomal protein uL1 family.</text>
</comment>
<dbReference type="GO" id="GO:0003735">
    <property type="term" value="F:structural constituent of ribosome"/>
    <property type="evidence" value="ECO:0007669"/>
    <property type="project" value="InterPro"/>
</dbReference>
<dbReference type="Pfam" id="PF00687">
    <property type="entry name" value="Ribosomal_L1"/>
    <property type="match status" value="1"/>
</dbReference>
<dbReference type="EMBL" id="CP151502">
    <property type="protein sequence ID" value="WZN59520.1"/>
    <property type="molecule type" value="Genomic_DNA"/>
</dbReference>
<protein>
    <recommendedName>
        <fullName evidence="6">Ribosomal protein</fullName>
    </recommendedName>
</protein>
<dbReference type="SUPFAM" id="SSF56808">
    <property type="entry name" value="Ribosomal protein L1"/>
    <property type="match status" value="1"/>
</dbReference>
<evidence type="ECO:0000256" key="2">
    <source>
        <dbReference type="ARBA" id="ARBA00022730"/>
    </source>
</evidence>
<reference evidence="7 8" key="1">
    <citation type="submission" date="2024-03" db="EMBL/GenBank/DDBJ databases">
        <title>Complete genome sequence of the green alga Chloropicon roscoffensis RCC1871.</title>
        <authorList>
            <person name="Lemieux C."/>
            <person name="Pombert J.-F."/>
            <person name="Otis C."/>
            <person name="Turmel M."/>
        </authorList>
    </citation>
    <scope>NUCLEOTIDE SEQUENCE [LARGE SCALE GENOMIC DNA]</scope>
    <source>
        <strain evidence="7 8">RCC1871</strain>
    </source>
</reference>
<keyword evidence="4 6" id="KW-0689">Ribosomal protein</keyword>
<dbReference type="AlphaFoldDB" id="A0AAX4P0A7"/>
<evidence type="ECO:0000256" key="3">
    <source>
        <dbReference type="ARBA" id="ARBA00022884"/>
    </source>
</evidence>
<evidence type="ECO:0000256" key="6">
    <source>
        <dbReference type="RuleBase" id="RU000659"/>
    </source>
</evidence>
<name>A0AAX4P0A7_9CHLO</name>
<dbReference type="GO" id="GO:0015934">
    <property type="term" value="C:large ribosomal subunit"/>
    <property type="evidence" value="ECO:0007669"/>
    <property type="project" value="InterPro"/>
</dbReference>
<dbReference type="CDD" id="cd00403">
    <property type="entry name" value="Ribosomal_L1"/>
    <property type="match status" value="1"/>
</dbReference>
<sequence>MLRAGVRGCLLGLRRAAEGEAMVDTLPRLCLTNPAFTHLRLFCAQAPTENTQEAPPPFNRKKDAVDLDRAVALALSEARAKFEETVELHVKLATDPKRSDHIVRGSAVLPHGTGKQTRIAVFASEFDLEKAKEAGADVAGGQDLVQRIRESKGSDIDFDQAIATPAMMPALASIARILGPKGLMPNPKKGTVTDDVAATISEFRKGRVDFRQDKGAVVHAGVGKVGLSAEAVAENVAAFFGAVMLARPKGVKGSGVQGYVKSVSLCTTMGRSVRVSVQDVLNASVKARRRV</sequence>
<evidence type="ECO:0000256" key="5">
    <source>
        <dbReference type="ARBA" id="ARBA00023274"/>
    </source>
</evidence>
<keyword evidence="3" id="KW-0694">RNA-binding</keyword>
<dbReference type="Gene3D" id="3.40.50.790">
    <property type="match status" value="1"/>
</dbReference>
<evidence type="ECO:0000313" key="8">
    <source>
        <dbReference type="Proteomes" id="UP001472866"/>
    </source>
</evidence>
<dbReference type="PROSITE" id="PS01199">
    <property type="entry name" value="RIBOSOMAL_L1"/>
    <property type="match status" value="1"/>
</dbReference>
<dbReference type="PANTHER" id="PTHR36427">
    <property type="entry name" value="54S RIBOSOMAL PROTEIN L1, MITOCHONDRIAL"/>
    <property type="match status" value="1"/>
</dbReference>
<accession>A0AAX4P0A7</accession>
<dbReference type="GO" id="GO:0019843">
    <property type="term" value="F:rRNA binding"/>
    <property type="evidence" value="ECO:0007669"/>
    <property type="project" value="UniProtKB-KW"/>
</dbReference>
<keyword evidence="2" id="KW-0699">rRNA-binding</keyword>
<dbReference type="FunFam" id="3.40.50.790:FF:000001">
    <property type="entry name" value="50S ribosomal protein L1"/>
    <property type="match status" value="1"/>
</dbReference>
<dbReference type="Gene3D" id="3.30.190.20">
    <property type="match status" value="1"/>
</dbReference>
<dbReference type="Proteomes" id="UP001472866">
    <property type="component" value="Chromosome 02"/>
</dbReference>
<organism evidence="7 8">
    <name type="scientific">Chloropicon roscoffensis</name>
    <dbReference type="NCBI Taxonomy" id="1461544"/>
    <lineage>
        <taxon>Eukaryota</taxon>
        <taxon>Viridiplantae</taxon>
        <taxon>Chlorophyta</taxon>
        <taxon>Chloropicophyceae</taxon>
        <taxon>Chloropicales</taxon>
        <taxon>Chloropicaceae</taxon>
        <taxon>Chloropicon</taxon>
    </lineage>
</organism>
<dbReference type="GO" id="GO:0006412">
    <property type="term" value="P:translation"/>
    <property type="evidence" value="ECO:0007669"/>
    <property type="project" value="InterPro"/>
</dbReference>
<evidence type="ECO:0000256" key="1">
    <source>
        <dbReference type="ARBA" id="ARBA00010531"/>
    </source>
</evidence>